<keyword evidence="2" id="KW-1185">Reference proteome</keyword>
<dbReference type="RefSeq" id="WP_129834062.1">
    <property type="nucleotide sequence ID" value="NZ_CP035704.1"/>
</dbReference>
<organism evidence="1 2">
    <name type="scientific">Pseudolysobacter antarcticus</name>
    <dbReference type="NCBI Taxonomy" id="2511995"/>
    <lineage>
        <taxon>Bacteria</taxon>
        <taxon>Pseudomonadati</taxon>
        <taxon>Pseudomonadota</taxon>
        <taxon>Gammaproteobacteria</taxon>
        <taxon>Lysobacterales</taxon>
        <taxon>Rhodanobacteraceae</taxon>
        <taxon>Pseudolysobacter</taxon>
    </lineage>
</organism>
<dbReference type="KEGG" id="xbc:ELE36_13260"/>
<evidence type="ECO:0000313" key="1">
    <source>
        <dbReference type="EMBL" id="QBB71246.1"/>
    </source>
</evidence>
<proteinExistence type="predicted"/>
<dbReference type="EMBL" id="CP035704">
    <property type="protein sequence ID" value="QBB71246.1"/>
    <property type="molecule type" value="Genomic_DNA"/>
</dbReference>
<dbReference type="SUPFAM" id="SSF51126">
    <property type="entry name" value="Pectin lyase-like"/>
    <property type="match status" value="1"/>
</dbReference>
<dbReference type="OrthoDB" id="5931607at2"/>
<evidence type="ECO:0008006" key="3">
    <source>
        <dbReference type="Google" id="ProtNLM"/>
    </source>
</evidence>
<accession>A0A411HL39</accession>
<sequence>MQIHNRLLPILISFVAMFFCANVRAALFCVNSVAGLNFALTTSQDNGQNDQIDIVAGSYALNAGGLQFFSSEANSITIFGGYNADCSQLTTAVTSLNGENIYQVLRVIQSSTSAAASIHIERITFIAGKTGADGGGGLFATAQNGDVRIESNRFLLNHAENYAGAIYINIGGLITLRNNLFYLNSALQMGVGELQTSNSVAYITGNTMINNSAATVTNGIGGLYVESNSGTNFWLSNNILWNNNANGGVDLYAGASVILRNNDIGTSAFVLPNALSQNNQSVDPDFAPCVGLLCSSFELKRGSPLVDAGIDNPPTGLGSYDLAGKLRTIGPHVDIGAFEEDVIFASGYEGGPF</sequence>
<protein>
    <recommendedName>
        <fullName evidence="3">Right-handed parallel beta-helix repeat-containing protein</fullName>
    </recommendedName>
</protein>
<evidence type="ECO:0000313" key="2">
    <source>
        <dbReference type="Proteomes" id="UP000291562"/>
    </source>
</evidence>
<dbReference type="InterPro" id="IPR011050">
    <property type="entry name" value="Pectin_lyase_fold/virulence"/>
</dbReference>
<gene>
    <name evidence="1" type="ORF">ELE36_13260</name>
</gene>
<dbReference type="AlphaFoldDB" id="A0A411HL39"/>
<name>A0A411HL39_9GAMM</name>
<dbReference type="Proteomes" id="UP000291562">
    <property type="component" value="Chromosome"/>
</dbReference>
<reference evidence="1 2" key="1">
    <citation type="submission" date="2019-01" db="EMBL/GenBank/DDBJ databases">
        <title>Pseudolysobacter antarctica gen. nov., sp. nov., isolated from Fildes Peninsula, Antarctica.</title>
        <authorList>
            <person name="Wei Z."/>
            <person name="Peng F."/>
        </authorList>
    </citation>
    <scope>NUCLEOTIDE SEQUENCE [LARGE SCALE GENOMIC DNA]</scope>
    <source>
        <strain evidence="1 2">AQ6-296</strain>
    </source>
</reference>
<dbReference type="InterPro" id="IPR059226">
    <property type="entry name" value="Choice_anch_Q_dom"/>
</dbReference>
<dbReference type="NCBIfam" id="NF041518">
    <property type="entry name" value="choice_anch_Q"/>
    <property type="match status" value="1"/>
</dbReference>